<dbReference type="EMBL" id="FNWJ01000001">
    <property type="protein sequence ID" value="SEH12247.1"/>
    <property type="molecule type" value="Genomic_DNA"/>
</dbReference>
<keyword evidence="2" id="KW-0732">Signal</keyword>
<proteinExistence type="predicted"/>
<dbReference type="AlphaFoldDB" id="A0A1H6FMW1"/>
<accession>A0A1H6FMW1</accession>
<dbReference type="PANTHER" id="PTHR13174">
    <property type="entry name" value="D-GLUCURONYL C5-EPIMERASE"/>
    <property type="match status" value="1"/>
</dbReference>
<feature type="region of interest" description="Disordered" evidence="1">
    <location>
        <begin position="108"/>
        <end position="130"/>
    </location>
</feature>
<protein>
    <submittedName>
        <fullName evidence="4">D-glucuronyl C5-epimerase C-terminus</fullName>
    </submittedName>
</protein>
<name>A0A1H6FMW1_THEAL</name>
<dbReference type="PANTHER" id="PTHR13174:SF3">
    <property type="entry name" value="D-GLUCURONYL C5-EPIMERASE"/>
    <property type="match status" value="1"/>
</dbReference>
<dbReference type="GO" id="GO:0047464">
    <property type="term" value="F:heparosan-N-sulfate-glucuronate 5-epimerase activity"/>
    <property type="evidence" value="ECO:0007669"/>
    <property type="project" value="InterPro"/>
</dbReference>
<evidence type="ECO:0000259" key="3">
    <source>
        <dbReference type="Pfam" id="PF06662"/>
    </source>
</evidence>
<dbReference type="STRING" id="29539.SAMN02745716_1029"/>
<keyword evidence="5" id="KW-1185">Reference proteome</keyword>
<feature type="chain" id="PRO_5039010404" evidence="2">
    <location>
        <begin position="24"/>
        <end position="580"/>
    </location>
</feature>
<dbReference type="GO" id="GO:0015012">
    <property type="term" value="P:heparan sulfate proteoglycan biosynthetic process"/>
    <property type="evidence" value="ECO:0007669"/>
    <property type="project" value="InterPro"/>
</dbReference>
<dbReference type="InterPro" id="IPR039721">
    <property type="entry name" value="C5-epimerase"/>
</dbReference>
<sequence length="580" mass="62591">MRRGGLPTRAAALLVAAALPVAAALLVAAAPLVVPAAASGAPAAARPSGGGSAVVVLGERGVVRIARDRFAPPPASVAGPRPARLPRLAGPTGSPAVVVARAATASAPRAAAPAPRPAAPARPRARGKSKAERALRAALASALRGGHIDLARYRRYLGIWTRARATARALKRRGIAGKELSAVLRSVERLALAGRLIPSRLPLVFLELEVNERFWRSSRVPAARAWVEPQGSELLFAYFPGEGIRFHPLGTFKRANLLHAACVKALSEPCQRERLARLLDEAGDVASQRSRYFRAWEYMFRFGGGNPPWISGMAQATALQAYARAAKLLGRPDYLRIAARALGAFATRAPLGVVARGPLGGTHYLQYSFAPRLFIFNAFTQAVIGLHDFAQLAGDTRAARFAATALGELRAEIPHSDIGDWSLYSWQGRPSTPAYHELLRELVASACARGLGEVFCTYADRFRRYQTEPPRIDLLQPPGEPETQDQPPVVEVGRTVAIRFRLSKLSAVEFTVTRGNRTLLRRLTTRSRGTWTFHWRPRTPGSYTLVIAAKELRTGRGLRARRSLQVEAAAPEQNTAGTAP</sequence>
<dbReference type="InterPro" id="IPR010598">
    <property type="entry name" value="C5-epim_C"/>
</dbReference>
<reference evidence="5" key="1">
    <citation type="submission" date="2016-10" db="EMBL/GenBank/DDBJ databases">
        <authorList>
            <person name="Varghese N."/>
            <person name="Submissions S."/>
        </authorList>
    </citation>
    <scope>NUCLEOTIDE SEQUENCE [LARGE SCALE GENOMIC DNA]</scope>
    <source>
        <strain evidence="5">ATCC 35263</strain>
    </source>
</reference>
<dbReference type="Pfam" id="PF06662">
    <property type="entry name" value="C5-epim_C"/>
    <property type="match status" value="1"/>
</dbReference>
<evidence type="ECO:0000256" key="2">
    <source>
        <dbReference type="SAM" id="SignalP"/>
    </source>
</evidence>
<dbReference type="OrthoDB" id="5241309at2"/>
<dbReference type="Proteomes" id="UP000222056">
    <property type="component" value="Unassembled WGS sequence"/>
</dbReference>
<feature type="domain" description="D-glucuronyl C5-epimerase C-terminal" evidence="3">
    <location>
        <begin position="295"/>
        <end position="463"/>
    </location>
</feature>
<evidence type="ECO:0000313" key="5">
    <source>
        <dbReference type="Proteomes" id="UP000222056"/>
    </source>
</evidence>
<organism evidence="4 5">
    <name type="scientific">Thermoleophilum album</name>
    <dbReference type="NCBI Taxonomy" id="29539"/>
    <lineage>
        <taxon>Bacteria</taxon>
        <taxon>Bacillati</taxon>
        <taxon>Actinomycetota</taxon>
        <taxon>Thermoleophilia</taxon>
        <taxon>Thermoleophilales</taxon>
        <taxon>Thermoleophilaceae</taxon>
        <taxon>Thermoleophilum</taxon>
    </lineage>
</organism>
<evidence type="ECO:0000313" key="4">
    <source>
        <dbReference type="EMBL" id="SEH12247.1"/>
    </source>
</evidence>
<evidence type="ECO:0000256" key="1">
    <source>
        <dbReference type="SAM" id="MobiDB-lite"/>
    </source>
</evidence>
<feature type="signal peptide" evidence="2">
    <location>
        <begin position="1"/>
        <end position="23"/>
    </location>
</feature>
<gene>
    <name evidence="4" type="ORF">SAMN02745716_1029</name>
</gene>